<evidence type="ECO:0008006" key="4">
    <source>
        <dbReference type="Google" id="ProtNLM"/>
    </source>
</evidence>
<dbReference type="AlphaFoldDB" id="A0A1E7XE74"/>
<dbReference type="STRING" id="481719.LASUN_10060"/>
<name>A0A1E7XE74_9LACO</name>
<proteinExistence type="predicted"/>
<dbReference type="InterPro" id="IPR005240">
    <property type="entry name" value="DUF389"/>
</dbReference>
<dbReference type="EMBL" id="MIQE01000010">
    <property type="protein sequence ID" value="OFA11397.1"/>
    <property type="molecule type" value="Genomic_DNA"/>
</dbReference>
<gene>
    <name evidence="2" type="ORF">LASUN_10060</name>
</gene>
<feature type="transmembrane region" description="Helical" evidence="1">
    <location>
        <begin position="141"/>
        <end position="162"/>
    </location>
</feature>
<evidence type="ECO:0000256" key="1">
    <source>
        <dbReference type="SAM" id="Phobius"/>
    </source>
</evidence>
<evidence type="ECO:0000313" key="3">
    <source>
        <dbReference type="Proteomes" id="UP000177010"/>
    </source>
</evidence>
<reference evidence="2 3" key="1">
    <citation type="submission" date="2016-09" db="EMBL/GenBank/DDBJ databases">
        <title>Genome Sequence of Lactobacillus sunkii Strain CG01.</title>
        <authorList>
            <person name="Poehlein A."/>
            <person name="Gabris C."/>
            <person name="Bengelsdorf F.R."/>
            <person name="Duerre P."/>
            <person name="Daniel R."/>
        </authorList>
    </citation>
    <scope>NUCLEOTIDE SEQUENCE [LARGE SCALE GENOMIC DNA]</scope>
    <source>
        <strain evidence="2 3">CG_D</strain>
    </source>
</reference>
<feature type="transmembrane region" description="Helical" evidence="1">
    <location>
        <begin position="168"/>
        <end position="190"/>
    </location>
</feature>
<keyword evidence="1" id="KW-1133">Transmembrane helix</keyword>
<keyword evidence="1" id="KW-0472">Membrane</keyword>
<dbReference type="Pfam" id="PF04087">
    <property type="entry name" value="DUF389"/>
    <property type="match status" value="1"/>
</dbReference>
<protein>
    <recommendedName>
        <fullName evidence="4">DUF389 domain-containing protein</fullName>
    </recommendedName>
</protein>
<keyword evidence="1" id="KW-0812">Transmembrane</keyword>
<sequence>MQQISMPTLNQNIRNGLNFTWSTQAILFCAIIIACIGLNVDSAPIVIGAMLISPLMAPVVGIGYGLGNSNSKVLIQSLRLLLIQVTIAVVGATVYFFISPLNATSAQLLARTEPTLWDVLIALVGGFAGIISSAKKDGGNIVPGVAIATALMPPLCTVGYGISHLNTTFIVGAGYLFLINAFFIALATAIGTIFFRIRSGEKLNVPVRQQLVLLVVSIIIVIPSSISAYSIVHNSYINTQLSQFIEAKLSDQYITKQSVSGKRIELSVIGKRLSEEQVKDLTKSLQDYHLDGYQLDLNQLTKGNYITPKEFQKYIKQTGNTDAIQDNPSSSGNNINTSFDKNKDVLKTIQTDLNSQYSKEISNIFVGKVKDTDNSAKQLVVIALSKTGEASRSKIKKTADKLAADHNVRITIQFVDGSTKKS</sequence>
<evidence type="ECO:0000313" key="2">
    <source>
        <dbReference type="EMBL" id="OFA11397.1"/>
    </source>
</evidence>
<dbReference type="RefSeq" id="WP_070367619.1">
    <property type="nucleotide sequence ID" value="NZ_MIQE01000010.1"/>
</dbReference>
<feature type="transmembrane region" description="Helical" evidence="1">
    <location>
        <begin position="21"/>
        <end position="39"/>
    </location>
</feature>
<dbReference type="Proteomes" id="UP000177010">
    <property type="component" value="Unassembled WGS sequence"/>
</dbReference>
<comment type="caution">
    <text evidence="2">The sequence shown here is derived from an EMBL/GenBank/DDBJ whole genome shotgun (WGS) entry which is preliminary data.</text>
</comment>
<dbReference type="PANTHER" id="PTHR20992">
    <property type="entry name" value="AT15442P-RELATED"/>
    <property type="match status" value="1"/>
</dbReference>
<feature type="transmembrane region" description="Helical" evidence="1">
    <location>
        <begin position="117"/>
        <end position="134"/>
    </location>
</feature>
<feature type="transmembrane region" description="Helical" evidence="1">
    <location>
        <begin position="78"/>
        <end position="97"/>
    </location>
</feature>
<feature type="transmembrane region" description="Helical" evidence="1">
    <location>
        <begin position="45"/>
        <end position="66"/>
    </location>
</feature>
<organism evidence="2 3">
    <name type="scientific">Lentilactobacillus sunkii</name>
    <dbReference type="NCBI Taxonomy" id="481719"/>
    <lineage>
        <taxon>Bacteria</taxon>
        <taxon>Bacillati</taxon>
        <taxon>Bacillota</taxon>
        <taxon>Bacilli</taxon>
        <taxon>Lactobacillales</taxon>
        <taxon>Lactobacillaceae</taxon>
        <taxon>Lentilactobacillus</taxon>
    </lineage>
</organism>
<accession>A0A1E7XE74</accession>
<feature type="transmembrane region" description="Helical" evidence="1">
    <location>
        <begin position="211"/>
        <end position="232"/>
    </location>
</feature>
<dbReference type="PANTHER" id="PTHR20992:SF9">
    <property type="entry name" value="AT15442P-RELATED"/>
    <property type="match status" value="1"/>
</dbReference>